<dbReference type="PANTHER" id="PTHR47965:SF103">
    <property type="entry name" value="EUKARYOTIC ASPARTYL PROTEASE FAMILY PROTEIN"/>
    <property type="match status" value="1"/>
</dbReference>
<feature type="domain" description="Peptidase A1" evidence="2">
    <location>
        <begin position="1"/>
        <end position="145"/>
    </location>
</feature>
<dbReference type="InterPro" id="IPR033121">
    <property type="entry name" value="PEPTIDASE_A1"/>
</dbReference>
<dbReference type="EMBL" id="JBBNAF010000013">
    <property type="protein sequence ID" value="KAK9086675.1"/>
    <property type="molecule type" value="Genomic_DNA"/>
</dbReference>
<accession>A0AAP0E7A0</accession>
<organism evidence="3 4">
    <name type="scientific">Stephania yunnanensis</name>
    <dbReference type="NCBI Taxonomy" id="152371"/>
    <lineage>
        <taxon>Eukaryota</taxon>
        <taxon>Viridiplantae</taxon>
        <taxon>Streptophyta</taxon>
        <taxon>Embryophyta</taxon>
        <taxon>Tracheophyta</taxon>
        <taxon>Spermatophyta</taxon>
        <taxon>Magnoliopsida</taxon>
        <taxon>Ranunculales</taxon>
        <taxon>Menispermaceae</taxon>
        <taxon>Menispermoideae</taxon>
        <taxon>Cissampelideae</taxon>
        <taxon>Stephania</taxon>
    </lineage>
</organism>
<evidence type="ECO:0000313" key="3">
    <source>
        <dbReference type="EMBL" id="KAK9086675.1"/>
    </source>
</evidence>
<dbReference type="GO" id="GO:0004190">
    <property type="term" value="F:aspartic-type endopeptidase activity"/>
    <property type="evidence" value="ECO:0007669"/>
    <property type="project" value="InterPro"/>
</dbReference>
<dbReference type="Pfam" id="PF14541">
    <property type="entry name" value="TAXi_C"/>
    <property type="match status" value="1"/>
</dbReference>
<sequence length="160" mass="17534">MLVIDRKSGYGGTKISTSYSYSTLKTEIYKAFIEAFVREAKAMKLKRVAAVEPFAACFSSKGVARTKLGPAVPTIDLVLESGVWRMFGGNSMVEVGKGVMCLGFVEEEIQEFKDEEERTSIVIGGHQLEDIVLQFDLASSTMGFSSAQSTCSKYFNLPTN</sequence>
<protein>
    <recommendedName>
        <fullName evidence="2">Peptidase A1 domain-containing protein</fullName>
    </recommendedName>
</protein>
<dbReference type="SUPFAM" id="SSF50630">
    <property type="entry name" value="Acid proteases"/>
    <property type="match status" value="1"/>
</dbReference>
<dbReference type="InterPro" id="IPR001461">
    <property type="entry name" value="Aspartic_peptidase_A1"/>
</dbReference>
<dbReference type="GO" id="GO:0006508">
    <property type="term" value="P:proteolysis"/>
    <property type="evidence" value="ECO:0007669"/>
    <property type="project" value="InterPro"/>
</dbReference>
<dbReference type="InterPro" id="IPR032799">
    <property type="entry name" value="TAXi_C"/>
</dbReference>
<keyword evidence="4" id="KW-1185">Reference proteome</keyword>
<comment type="caution">
    <text evidence="3">The sequence shown here is derived from an EMBL/GenBank/DDBJ whole genome shotgun (WGS) entry which is preliminary data.</text>
</comment>
<dbReference type="Proteomes" id="UP001420932">
    <property type="component" value="Unassembled WGS sequence"/>
</dbReference>
<proteinExistence type="inferred from homology"/>
<dbReference type="AlphaFoldDB" id="A0AAP0E7A0"/>
<comment type="similarity">
    <text evidence="1">Belongs to the peptidase A1 family.</text>
</comment>
<reference evidence="3 4" key="1">
    <citation type="submission" date="2024-01" db="EMBL/GenBank/DDBJ databases">
        <title>Genome assemblies of Stephania.</title>
        <authorList>
            <person name="Yang L."/>
        </authorList>
    </citation>
    <scope>NUCLEOTIDE SEQUENCE [LARGE SCALE GENOMIC DNA]</scope>
    <source>
        <strain evidence="3">YNDBR</strain>
        <tissue evidence="3">Leaf</tissue>
    </source>
</reference>
<evidence type="ECO:0000259" key="2">
    <source>
        <dbReference type="PROSITE" id="PS51767"/>
    </source>
</evidence>
<evidence type="ECO:0000256" key="1">
    <source>
        <dbReference type="ARBA" id="ARBA00007447"/>
    </source>
</evidence>
<dbReference type="Gene3D" id="2.40.70.10">
    <property type="entry name" value="Acid Proteases"/>
    <property type="match status" value="1"/>
</dbReference>
<dbReference type="PANTHER" id="PTHR47965">
    <property type="entry name" value="ASPARTYL PROTEASE-RELATED"/>
    <property type="match status" value="1"/>
</dbReference>
<dbReference type="InterPro" id="IPR021109">
    <property type="entry name" value="Peptidase_aspartic_dom_sf"/>
</dbReference>
<name>A0AAP0E7A0_9MAGN</name>
<gene>
    <name evidence="3" type="ORF">Syun_029069</name>
</gene>
<dbReference type="PROSITE" id="PS51767">
    <property type="entry name" value="PEPTIDASE_A1"/>
    <property type="match status" value="1"/>
</dbReference>
<evidence type="ECO:0000313" key="4">
    <source>
        <dbReference type="Proteomes" id="UP001420932"/>
    </source>
</evidence>